<sequence length="237" mass="26055">MPDLNGDVEALIGSETVRADIKCKKIVDDKCAPSNLGDCVMDIGLQAGFQNSQPILVNNETEAHLNMEKVCLVTTVISLSSDQCLGSNDDDGPFILPQIPTLLAKKLATPTKPVNSPILKVKKFVFNRINIPINENLECLFESSVRYGKKKGGSIDKEDSSDSRKIRKIDGVQDINVANIGRMRKVALARELNGKVWVNSKGRQELGVLVATEAVQIGMRQRRTASRGWLSRVGWCH</sequence>
<accession>A0AA39VF05</accession>
<evidence type="ECO:0000313" key="2">
    <source>
        <dbReference type="Proteomes" id="UP001168877"/>
    </source>
</evidence>
<name>A0AA39VF05_ACESA</name>
<dbReference type="Proteomes" id="UP001168877">
    <property type="component" value="Unassembled WGS sequence"/>
</dbReference>
<proteinExistence type="predicted"/>
<evidence type="ECO:0000313" key="1">
    <source>
        <dbReference type="EMBL" id="KAK0577362.1"/>
    </source>
</evidence>
<dbReference type="AlphaFoldDB" id="A0AA39VF05"/>
<protein>
    <submittedName>
        <fullName evidence="1">Uncharacterized protein</fullName>
    </submittedName>
</protein>
<keyword evidence="2" id="KW-1185">Reference proteome</keyword>
<dbReference type="EMBL" id="JAUESC010000386">
    <property type="protein sequence ID" value="KAK0577362.1"/>
    <property type="molecule type" value="Genomic_DNA"/>
</dbReference>
<reference evidence="1" key="2">
    <citation type="submission" date="2023-06" db="EMBL/GenBank/DDBJ databases">
        <authorList>
            <person name="Swenson N.G."/>
            <person name="Wegrzyn J.L."/>
            <person name="Mcevoy S.L."/>
        </authorList>
    </citation>
    <scope>NUCLEOTIDE SEQUENCE</scope>
    <source>
        <strain evidence="1">NS2018</strain>
        <tissue evidence="1">Leaf</tissue>
    </source>
</reference>
<comment type="caution">
    <text evidence="1">The sequence shown here is derived from an EMBL/GenBank/DDBJ whole genome shotgun (WGS) entry which is preliminary data.</text>
</comment>
<gene>
    <name evidence="1" type="ORF">LWI29_031981</name>
</gene>
<reference evidence="1" key="1">
    <citation type="journal article" date="2022" name="Plant J.">
        <title>Strategies of tolerance reflected in two North American maple genomes.</title>
        <authorList>
            <person name="McEvoy S.L."/>
            <person name="Sezen U.U."/>
            <person name="Trouern-Trend A."/>
            <person name="McMahon S.M."/>
            <person name="Schaberg P.G."/>
            <person name="Yang J."/>
            <person name="Wegrzyn J.L."/>
            <person name="Swenson N.G."/>
        </authorList>
    </citation>
    <scope>NUCLEOTIDE SEQUENCE</scope>
    <source>
        <strain evidence="1">NS2018</strain>
    </source>
</reference>
<organism evidence="1 2">
    <name type="scientific">Acer saccharum</name>
    <name type="common">Sugar maple</name>
    <dbReference type="NCBI Taxonomy" id="4024"/>
    <lineage>
        <taxon>Eukaryota</taxon>
        <taxon>Viridiplantae</taxon>
        <taxon>Streptophyta</taxon>
        <taxon>Embryophyta</taxon>
        <taxon>Tracheophyta</taxon>
        <taxon>Spermatophyta</taxon>
        <taxon>Magnoliopsida</taxon>
        <taxon>eudicotyledons</taxon>
        <taxon>Gunneridae</taxon>
        <taxon>Pentapetalae</taxon>
        <taxon>rosids</taxon>
        <taxon>malvids</taxon>
        <taxon>Sapindales</taxon>
        <taxon>Sapindaceae</taxon>
        <taxon>Hippocastanoideae</taxon>
        <taxon>Acereae</taxon>
        <taxon>Acer</taxon>
    </lineage>
</organism>